<feature type="binding site" evidence="8">
    <location>
        <position position="218"/>
    </location>
    <ligand>
        <name>Mg(2+)</name>
        <dbReference type="ChEBI" id="CHEBI:18420"/>
    </ligand>
</feature>
<feature type="transmembrane region" description="Helical" evidence="7">
    <location>
        <begin position="209"/>
        <end position="232"/>
    </location>
</feature>
<dbReference type="GO" id="GO:0009252">
    <property type="term" value="P:peptidoglycan biosynthetic process"/>
    <property type="evidence" value="ECO:0007669"/>
    <property type="project" value="UniProtKB-UniRule"/>
</dbReference>
<dbReference type="PROSITE" id="PS01348">
    <property type="entry name" value="MRAY_2"/>
    <property type="match status" value="1"/>
</dbReference>
<dbReference type="UniPathway" id="UPA00219"/>
<keyword evidence="6 7" id="KW-0472">Membrane</keyword>
<dbReference type="Proteomes" id="UP000250796">
    <property type="component" value="Chromosome MESINF"/>
</dbReference>
<feature type="transmembrane region" description="Helical" evidence="7">
    <location>
        <begin position="51"/>
        <end position="68"/>
    </location>
</feature>
<organism evidence="9 10">
    <name type="scientific">Mesotoga infera</name>
    <dbReference type="NCBI Taxonomy" id="1236046"/>
    <lineage>
        <taxon>Bacteria</taxon>
        <taxon>Thermotogati</taxon>
        <taxon>Thermotogota</taxon>
        <taxon>Thermotogae</taxon>
        <taxon>Kosmotogales</taxon>
        <taxon>Kosmotogaceae</taxon>
        <taxon>Mesotoga</taxon>
    </lineage>
</organism>
<sequence length="308" mass="34082">MVDQVLSFLISLVATAILLEPFKRFQRKHKIGQYIRQEGPDLHNYKTGTPTASGVIFIPVSLIVMILFFRKPETLIVVMAGILFGAVGLIDDISKIAKKNAAGLSGKRKLLLQFVFASIVVLMIQFYNPHTSMKIPFGGEIEFGFMYYIISATVLAGMSNAVNLSDGLDGLAGSMFIFSLLPLFALPLWQNGIIAPIFGALAGFLWHNWFPASVFMGDTGALGLGGMLATIFAIDGRELFLIFFGVMFVIEMFSVILQVGSFKLFGRRVFRMSPIHHHFELKGWKETKITFRFSLLALTAAVIGLLAW</sequence>
<keyword evidence="7" id="KW-0961">Cell wall biogenesis/degradation</keyword>
<dbReference type="PANTHER" id="PTHR22926:SF5">
    <property type="entry name" value="PHOSPHO-N-ACETYLMURAMOYL-PENTAPEPTIDE-TRANSFERASE HOMOLOG"/>
    <property type="match status" value="1"/>
</dbReference>
<keyword evidence="7" id="KW-0573">Peptidoglycan synthesis</keyword>
<feature type="transmembrane region" description="Helical" evidence="7">
    <location>
        <begin position="110"/>
        <end position="127"/>
    </location>
</feature>
<keyword evidence="7" id="KW-1003">Cell membrane</keyword>
<evidence type="ECO:0000256" key="3">
    <source>
        <dbReference type="ARBA" id="ARBA00022679"/>
    </source>
</evidence>
<keyword evidence="7" id="KW-0132">Cell division</keyword>
<dbReference type="AlphaFoldDB" id="A0A7Z7PRG3"/>
<keyword evidence="7" id="KW-0133">Cell shape</keyword>
<dbReference type="EC" id="2.7.8.13" evidence="7"/>
<dbReference type="GO" id="GO:0005886">
    <property type="term" value="C:plasma membrane"/>
    <property type="evidence" value="ECO:0007669"/>
    <property type="project" value="UniProtKB-SubCell"/>
</dbReference>
<dbReference type="Pfam" id="PF00953">
    <property type="entry name" value="Glycos_transf_4"/>
    <property type="match status" value="1"/>
</dbReference>
<keyword evidence="5 7" id="KW-1133">Transmembrane helix</keyword>
<proteinExistence type="inferred from homology"/>
<dbReference type="CDD" id="cd06852">
    <property type="entry name" value="GT_MraY"/>
    <property type="match status" value="1"/>
</dbReference>
<dbReference type="HAMAP" id="MF_00038">
    <property type="entry name" value="MraY"/>
    <property type="match status" value="1"/>
</dbReference>
<feature type="transmembrane region" description="Helical" evidence="7">
    <location>
        <begin position="147"/>
        <end position="164"/>
    </location>
</feature>
<evidence type="ECO:0000256" key="8">
    <source>
        <dbReference type="PIRSR" id="PIRSR600715-1"/>
    </source>
</evidence>
<dbReference type="RefSeq" id="WP_169699553.1">
    <property type="nucleotide sequence ID" value="NZ_LS974202.1"/>
</dbReference>
<evidence type="ECO:0000256" key="6">
    <source>
        <dbReference type="ARBA" id="ARBA00023136"/>
    </source>
</evidence>
<evidence type="ECO:0000313" key="9">
    <source>
        <dbReference type="EMBL" id="SSC13401.1"/>
    </source>
</evidence>
<feature type="binding site" evidence="8">
    <location>
        <position position="163"/>
    </location>
    <ligand>
        <name>Mg(2+)</name>
        <dbReference type="ChEBI" id="CHEBI:18420"/>
    </ligand>
</feature>
<gene>
    <name evidence="7 9" type="primary">mraY</name>
    <name evidence="9" type="ORF">MESINF_1961</name>
</gene>
<feature type="transmembrane region" description="Helical" evidence="7">
    <location>
        <begin position="6"/>
        <end position="22"/>
    </location>
</feature>
<feature type="transmembrane region" description="Helical" evidence="7">
    <location>
        <begin position="171"/>
        <end position="189"/>
    </location>
</feature>
<dbReference type="GO" id="GO:0051301">
    <property type="term" value="P:cell division"/>
    <property type="evidence" value="ECO:0007669"/>
    <property type="project" value="UniProtKB-KW"/>
</dbReference>
<reference evidence="9 10" key="1">
    <citation type="submission" date="2017-01" db="EMBL/GenBank/DDBJ databases">
        <authorList>
            <person name="Erauso G."/>
        </authorList>
    </citation>
    <scope>NUCLEOTIDE SEQUENCE [LARGE SCALE GENOMIC DNA]</scope>
    <source>
        <strain evidence="9">MESINF1</strain>
    </source>
</reference>
<comment type="catalytic activity">
    <reaction evidence="7">
        <text>UDP-N-acetyl-alpha-D-muramoyl-L-alanyl-gamma-D-glutamyl-meso-2,6-diaminopimeloyl-D-alanyl-D-alanine + di-trans,octa-cis-undecaprenyl phosphate = di-trans,octa-cis-undecaprenyl diphospho-N-acetyl-alpha-D-muramoyl-L-alanyl-D-glutamyl-meso-2,6-diaminopimeloyl-D-alanyl-D-alanine + UMP</text>
        <dbReference type="Rhea" id="RHEA:28386"/>
        <dbReference type="ChEBI" id="CHEBI:57865"/>
        <dbReference type="ChEBI" id="CHEBI:60392"/>
        <dbReference type="ChEBI" id="CHEBI:61386"/>
        <dbReference type="ChEBI" id="CHEBI:61387"/>
        <dbReference type="EC" id="2.7.8.13"/>
    </reaction>
</comment>
<keyword evidence="10" id="KW-1185">Reference proteome</keyword>
<evidence type="ECO:0000256" key="2">
    <source>
        <dbReference type="ARBA" id="ARBA00005583"/>
    </source>
</evidence>
<keyword evidence="3 7" id="KW-0808">Transferase</keyword>
<comment type="similarity">
    <text evidence="2 7">Belongs to the glycosyltransferase 4 family. MraY subfamily.</text>
</comment>
<dbReference type="GO" id="GO:0008360">
    <property type="term" value="P:regulation of cell shape"/>
    <property type="evidence" value="ECO:0007669"/>
    <property type="project" value="UniProtKB-KW"/>
</dbReference>
<comment type="function">
    <text evidence="7">Catalyzes the initial step of the lipid cycle reactions in the biosynthesis of the cell wall peptidoglycan: transfers peptidoglycan precursor phospho-MurNAc-pentapeptide from UDP-MurNAc-pentapeptide onto the lipid carrier undecaprenyl phosphate, yielding undecaprenyl-pyrophosphoryl-MurNAc-pentapeptide, known as lipid I.</text>
</comment>
<comment type="pathway">
    <text evidence="7">Cell wall biogenesis; peptidoglycan biosynthesis.</text>
</comment>
<accession>A0A7Z7PRG3</accession>
<dbReference type="InterPro" id="IPR018480">
    <property type="entry name" value="PNAcMuramoyl-5peptid_Trfase_CS"/>
</dbReference>
<protein>
    <recommendedName>
        <fullName evidence="7">Phospho-N-acetylmuramoyl-pentapeptide-transferase</fullName>
        <ecNumber evidence="7">2.7.8.13</ecNumber>
    </recommendedName>
    <alternativeName>
        <fullName evidence="7">UDP-MurNAc-pentapeptide phosphotransferase</fullName>
    </alternativeName>
</protein>
<comment type="subcellular location">
    <subcellularLocation>
        <location evidence="7">Cell membrane</location>
        <topology evidence="7">Multi-pass membrane protein</topology>
    </subcellularLocation>
    <subcellularLocation>
        <location evidence="1">Membrane</location>
        <topology evidence="1">Multi-pass membrane protein</topology>
    </subcellularLocation>
</comment>
<dbReference type="GO" id="GO:0008963">
    <property type="term" value="F:phospho-N-acetylmuramoyl-pentapeptide-transferase activity"/>
    <property type="evidence" value="ECO:0007669"/>
    <property type="project" value="UniProtKB-UniRule"/>
</dbReference>
<dbReference type="InterPro" id="IPR003524">
    <property type="entry name" value="PNAcMuramoyl-5peptid_Trfase"/>
</dbReference>
<evidence type="ECO:0000256" key="1">
    <source>
        <dbReference type="ARBA" id="ARBA00004141"/>
    </source>
</evidence>
<name>A0A7Z7PRG3_9BACT</name>
<dbReference type="GO" id="GO:0046872">
    <property type="term" value="F:metal ion binding"/>
    <property type="evidence" value="ECO:0007669"/>
    <property type="project" value="UniProtKB-KW"/>
</dbReference>
<evidence type="ECO:0000256" key="7">
    <source>
        <dbReference type="HAMAP-Rule" id="MF_00038"/>
    </source>
</evidence>
<keyword evidence="7 8" id="KW-0479">Metal-binding</keyword>
<dbReference type="EMBL" id="LS974202">
    <property type="protein sequence ID" value="SSC13401.1"/>
    <property type="molecule type" value="Genomic_DNA"/>
</dbReference>
<evidence type="ECO:0000256" key="4">
    <source>
        <dbReference type="ARBA" id="ARBA00022692"/>
    </source>
</evidence>
<feature type="transmembrane region" description="Helical" evidence="7">
    <location>
        <begin position="289"/>
        <end position="307"/>
    </location>
</feature>
<keyword evidence="4 7" id="KW-0812">Transmembrane</keyword>
<keyword evidence="7 8" id="KW-0460">Magnesium</keyword>
<evidence type="ECO:0000313" key="10">
    <source>
        <dbReference type="Proteomes" id="UP000250796"/>
    </source>
</evidence>
<keyword evidence="7" id="KW-0131">Cell cycle</keyword>
<dbReference type="InterPro" id="IPR000715">
    <property type="entry name" value="Glycosyl_transferase_4"/>
</dbReference>
<feature type="transmembrane region" description="Helical" evidence="7">
    <location>
        <begin position="74"/>
        <end position="90"/>
    </location>
</feature>
<comment type="cofactor">
    <cofactor evidence="7 8">
        <name>Mg(2+)</name>
        <dbReference type="ChEBI" id="CHEBI:18420"/>
    </cofactor>
</comment>
<evidence type="ECO:0000256" key="5">
    <source>
        <dbReference type="ARBA" id="ARBA00022989"/>
    </source>
</evidence>
<dbReference type="PANTHER" id="PTHR22926">
    <property type="entry name" value="PHOSPHO-N-ACETYLMURAMOYL-PENTAPEPTIDE-TRANSFERASE"/>
    <property type="match status" value="1"/>
</dbReference>
<dbReference type="GO" id="GO:0071555">
    <property type="term" value="P:cell wall organization"/>
    <property type="evidence" value="ECO:0007669"/>
    <property type="project" value="UniProtKB-KW"/>
</dbReference>
<feature type="transmembrane region" description="Helical" evidence="7">
    <location>
        <begin position="239"/>
        <end position="260"/>
    </location>
</feature>
<dbReference type="KEGG" id="minf:MESINF_1961"/>